<evidence type="ECO:0000313" key="3">
    <source>
        <dbReference type="Proteomes" id="UP000735874"/>
    </source>
</evidence>
<dbReference type="PANTHER" id="PTHR37069">
    <property type="entry name" value="DDE_TNP_1_7 DOMAIN-CONTAINING PROTEIN"/>
    <property type="match status" value="1"/>
</dbReference>
<feature type="region of interest" description="Disordered" evidence="1">
    <location>
        <begin position="66"/>
        <end position="130"/>
    </location>
</feature>
<comment type="caution">
    <text evidence="2">The sequence shown here is derived from an EMBL/GenBank/DDBJ whole genome shotgun (WGS) entry which is preliminary data.</text>
</comment>
<proteinExistence type="predicted"/>
<feature type="compositionally biased region" description="Polar residues" evidence="1">
    <location>
        <begin position="22"/>
        <end position="32"/>
    </location>
</feature>
<evidence type="ECO:0000256" key="1">
    <source>
        <dbReference type="SAM" id="MobiDB-lite"/>
    </source>
</evidence>
<organism evidence="2 3">
    <name type="scientific">Phytophthora cactorum</name>
    <dbReference type="NCBI Taxonomy" id="29920"/>
    <lineage>
        <taxon>Eukaryota</taxon>
        <taxon>Sar</taxon>
        <taxon>Stramenopiles</taxon>
        <taxon>Oomycota</taxon>
        <taxon>Peronosporomycetes</taxon>
        <taxon>Peronosporales</taxon>
        <taxon>Peronosporaceae</taxon>
        <taxon>Phytophthora</taxon>
    </lineage>
</organism>
<feature type="region of interest" description="Disordered" evidence="1">
    <location>
        <begin position="14"/>
        <end position="38"/>
    </location>
</feature>
<dbReference type="VEuPathDB" id="FungiDB:PC110_g21914"/>
<dbReference type="EMBL" id="RCMG01002342">
    <property type="protein sequence ID" value="KAG2811328.1"/>
    <property type="molecule type" value="Genomic_DNA"/>
</dbReference>
<protein>
    <submittedName>
        <fullName evidence="2">Uncharacterized protein</fullName>
    </submittedName>
</protein>
<dbReference type="AlphaFoldDB" id="A0A8T0Y1G0"/>
<sequence>MVFRARWTELKKLGSKSKGPTGLSNLHTSIEPSKTKKGVRGQDYFVGEEELMRYLDRLDLGMFGCKRKDRLKVNGPTPSEPASGRPESDEPDSDTQPASGATASTASGAADTQHASDAPEIGANGAAGHSRGVTELYVVVTVVKYRRRKPSQRPSR</sequence>
<accession>A0A8T0Y1G0</accession>
<gene>
    <name evidence="2" type="ORF">PC113_g23674</name>
</gene>
<dbReference type="Proteomes" id="UP000735874">
    <property type="component" value="Unassembled WGS sequence"/>
</dbReference>
<feature type="compositionally biased region" description="Low complexity" evidence="1">
    <location>
        <begin position="98"/>
        <end position="110"/>
    </location>
</feature>
<reference evidence="2" key="1">
    <citation type="submission" date="2018-10" db="EMBL/GenBank/DDBJ databases">
        <title>Effector identification in a new, highly contiguous assembly of the strawberry crown rot pathogen Phytophthora cactorum.</title>
        <authorList>
            <person name="Armitage A.D."/>
            <person name="Nellist C.F."/>
            <person name="Bates H."/>
            <person name="Vickerstaff R.J."/>
            <person name="Harrison R.J."/>
        </authorList>
    </citation>
    <scope>NUCLEOTIDE SEQUENCE</scope>
    <source>
        <strain evidence="2">15-7</strain>
    </source>
</reference>
<evidence type="ECO:0000313" key="2">
    <source>
        <dbReference type="EMBL" id="KAG2811328.1"/>
    </source>
</evidence>
<dbReference type="PANTHER" id="PTHR37069:SF2">
    <property type="entry name" value="PIGGYBAC TRANSPOSABLE ELEMENT-DERIVED PROTEIN DOMAIN-CONTAINING PROTEIN"/>
    <property type="match status" value="1"/>
</dbReference>
<name>A0A8T0Y1G0_9STRA</name>